<evidence type="ECO:0000256" key="2">
    <source>
        <dbReference type="ARBA" id="ARBA00022723"/>
    </source>
</evidence>
<evidence type="ECO:0000313" key="11">
    <source>
        <dbReference type="EMBL" id="MBC8527903.1"/>
    </source>
</evidence>
<dbReference type="GO" id="GO:0016787">
    <property type="term" value="F:hydrolase activity"/>
    <property type="evidence" value="ECO:0007669"/>
    <property type="project" value="UniProtKB-KW"/>
</dbReference>
<dbReference type="HAMAP" id="MF_01470">
    <property type="entry name" value="Cas1"/>
    <property type="match status" value="1"/>
</dbReference>
<dbReference type="GO" id="GO:0046872">
    <property type="term" value="F:metal ion binding"/>
    <property type="evidence" value="ECO:0007669"/>
    <property type="project" value="UniProtKB-UniRule"/>
</dbReference>
<comment type="similarity">
    <text evidence="10">Belongs to the CRISPR-associated endonuclease Cas1 family.</text>
</comment>
<keyword evidence="3 10" id="KW-0255">Endonuclease</keyword>
<dbReference type="RefSeq" id="WP_249283985.1">
    <property type="nucleotide sequence ID" value="NZ_JACRSO010000001.1"/>
</dbReference>
<keyword evidence="4 10" id="KW-0378">Hydrolase</keyword>
<accession>A0A926CXD1</accession>
<dbReference type="InterPro" id="IPR042206">
    <property type="entry name" value="CRISPR-assoc_Cas1_C"/>
</dbReference>
<organism evidence="11 12">
    <name type="scientific">Luoshenia tenuis</name>
    <dbReference type="NCBI Taxonomy" id="2763654"/>
    <lineage>
        <taxon>Bacteria</taxon>
        <taxon>Bacillati</taxon>
        <taxon>Bacillota</taxon>
        <taxon>Clostridia</taxon>
        <taxon>Christensenellales</taxon>
        <taxon>Christensenellaceae</taxon>
        <taxon>Luoshenia</taxon>
    </lineage>
</organism>
<comment type="function">
    <text evidence="10">CRISPR (clustered regularly interspaced short palindromic repeat), is an adaptive immune system that provides protection against mobile genetic elements (viruses, transposable elements and conjugative plasmids). CRISPR clusters contain spacers, sequences complementary to antecedent mobile elements, and target invading nucleic acids. CRISPR clusters are transcribed and processed into CRISPR RNA (crRNA). Acts as a dsDNA endonuclease. Involved in the integration of spacer DNA into the CRISPR cassette.</text>
</comment>
<dbReference type="Proteomes" id="UP000654279">
    <property type="component" value="Unassembled WGS sequence"/>
</dbReference>
<evidence type="ECO:0000256" key="3">
    <source>
        <dbReference type="ARBA" id="ARBA00022759"/>
    </source>
</evidence>
<evidence type="ECO:0000256" key="4">
    <source>
        <dbReference type="ARBA" id="ARBA00022801"/>
    </source>
</evidence>
<dbReference type="EMBL" id="JACRSO010000001">
    <property type="protein sequence ID" value="MBC8527903.1"/>
    <property type="molecule type" value="Genomic_DNA"/>
</dbReference>
<dbReference type="NCBIfam" id="TIGR00287">
    <property type="entry name" value="cas1"/>
    <property type="match status" value="1"/>
</dbReference>
<keyword evidence="5 10" id="KW-0460">Magnesium</keyword>
<gene>
    <name evidence="11" type="primary">cas1c</name>
    <name evidence="10" type="synonym">cas1</name>
    <name evidence="11" type="ORF">H8699_00430</name>
</gene>
<dbReference type="PANTHER" id="PTHR34353">
    <property type="entry name" value="CRISPR-ASSOCIATED ENDONUCLEASE CAS1 1"/>
    <property type="match status" value="1"/>
</dbReference>
<feature type="binding site" evidence="10">
    <location>
        <position position="234"/>
    </location>
    <ligand>
        <name>Mn(2+)</name>
        <dbReference type="ChEBI" id="CHEBI:29035"/>
    </ligand>
</feature>
<protein>
    <recommendedName>
        <fullName evidence="10">CRISPR-associated endonuclease Cas1</fullName>
        <ecNumber evidence="10">3.1.-.-</ecNumber>
    </recommendedName>
</protein>
<keyword evidence="6 10" id="KW-0051">Antiviral defense</keyword>
<dbReference type="PANTHER" id="PTHR34353:SF2">
    <property type="entry name" value="CRISPR-ASSOCIATED ENDONUCLEASE CAS1 1"/>
    <property type="match status" value="1"/>
</dbReference>
<comment type="cofactor">
    <cofactor evidence="10">
        <name>Mg(2+)</name>
        <dbReference type="ChEBI" id="CHEBI:18420"/>
    </cofactor>
    <cofactor evidence="10">
        <name>Mn(2+)</name>
        <dbReference type="ChEBI" id="CHEBI:29035"/>
    </cofactor>
</comment>
<dbReference type="InterPro" id="IPR050646">
    <property type="entry name" value="Cas1"/>
</dbReference>
<evidence type="ECO:0000256" key="6">
    <source>
        <dbReference type="ARBA" id="ARBA00023118"/>
    </source>
</evidence>
<keyword evidence="2 10" id="KW-0479">Metal-binding</keyword>
<dbReference type="CDD" id="cd09721">
    <property type="entry name" value="Cas1_I-C"/>
    <property type="match status" value="1"/>
</dbReference>
<dbReference type="GO" id="GO:0004520">
    <property type="term" value="F:DNA endonuclease activity"/>
    <property type="evidence" value="ECO:0007669"/>
    <property type="project" value="InterPro"/>
</dbReference>
<dbReference type="EC" id="3.1.-.-" evidence="10"/>
<dbReference type="InterPro" id="IPR019856">
    <property type="entry name" value="CRISPR-assoc_Cas1_DVULG"/>
</dbReference>
<proteinExistence type="inferred from homology"/>
<feature type="binding site" evidence="10">
    <location>
        <position position="166"/>
    </location>
    <ligand>
        <name>Mn(2+)</name>
        <dbReference type="ChEBI" id="CHEBI:29035"/>
    </ligand>
</feature>
<evidence type="ECO:0000256" key="10">
    <source>
        <dbReference type="HAMAP-Rule" id="MF_01470"/>
    </source>
</evidence>
<keyword evidence="8 10" id="KW-0464">Manganese</keyword>
<sequence>MRKLLNTLFVLSDDSYLALDGENVVIRREGSIAARYPLHTLESIYTFSYQGASPALMGACVQRNVGLSFLTPRGRFLAKVSGEANGNVLLRRAQYRLADDPQSSCRIAAYFICGKLYNSRWILERATRDHAMRVDVEALKASCQQLKELLAQASTCQTMEALRGLEGKSAMLYFDALDQLILQHKETFYMAQRSRRPPRDPFNALLSFLYTLLGHDCASALEAVGLDSYVGFLHRDRPGRTSLAQDLMEEMRPVMADRLALTLINRQKVTQKDFRKEASGGVFLNDEGRKTVLSAWQERKREIITHPYLEEKLPWGLVPYVQALLLARLIRGDLDVYPPFFWK</sequence>
<dbReference type="GO" id="GO:0003677">
    <property type="term" value="F:DNA binding"/>
    <property type="evidence" value="ECO:0007669"/>
    <property type="project" value="UniProtKB-KW"/>
</dbReference>
<evidence type="ECO:0000256" key="8">
    <source>
        <dbReference type="ARBA" id="ARBA00023211"/>
    </source>
</evidence>
<dbReference type="InterPro" id="IPR042211">
    <property type="entry name" value="CRISPR-assoc_Cas1_N"/>
</dbReference>
<dbReference type="InterPro" id="IPR002729">
    <property type="entry name" value="CRISPR-assoc_Cas1"/>
</dbReference>
<feature type="binding site" evidence="10">
    <location>
        <position position="249"/>
    </location>
    <ligand>
        <name>Mn(2+)</name>
        <dbReference type="ChEBI" id="CHEBI:29035"/>
    </ligand>
</feature>
<keyword evidence="1 10" id="KW-0540">Nuclease</keyword>
<dbReference type="AlphaFoldDB" id="A0A926CXD1"/>
<evidence type="ECO:0000256" key="7">
    <source>
        <dbReference type="ARBA" id="ARBA00023125"/>
    </source>
</evidence>
<evidence type="ECO:0000313" key="12">
    <source>
        <dbReference type="Proteomes" id="UP000654279"/>
    </source>
</evidence>
<evidence type="ECO:0000256" key="9">
    <source>
        <dbReference type="ARBA" id="ARBA00038592"/>
    </source>
</evidence>
<dbReference type="GO" id="GO:0051607">
    <property type="term" value="P:defense response to virus"/>
    <property type="evidence" value="ECO:0007669"/>
    <property type="project" value="UniProtKB-UniRule"/>
</dbReference>
<comment type="caution">
    <text evidence="11">The sequence shown here is derived from an EMBL/GenBank/DDBJ whole genome shotgun (WGS) entry which is preliminary data.</text>
</comment>
<evidence type="ECO:0000256" key="1">
    <source>
        <dbReference type="ARBA" id="ARBA00022722"/>
    </source>
</evidence>
<name>A0A926CXD1_9FIRM</name>
<evidence type="ECO:0000256" key="5">
    <source>
        <dbReference type="ARBA" id="ARBA00022842"/>
    </source>
</evidence>
<dbReference type="Gene3D" id="1.20.120.920">
    <property type="entry name" value="CRISPR-associated endonuclease Cas1, C-terminal domain"/>
    <property type="match status" value="1"/>
</dbReference>
<dbReference type="Pfam" id="PF01867">
    <property type="entry name" value="Cas_Cas1"/>
    <property type="match status" value="1"/>
</dbReference>
<reference evidence="11" key="1">
    <citation type="submission" date="2020-08" db="EMBL/GenBank/DDBJ databases">
        <title>Genome public.</title>
        <authorList>
            <person name="Liu C."/>
            <person name="Sun Q."/>
        </authorList>
    </citation>
    <scope>NUCLEOTIDE SEQUENCE</scope>
    <source>
        <strain evidence="11">NSJ-44</strain>
    </source>
</reference>
<keyword evidence="12" id="KW-1185">Reference proteome</keyword>
<dbReference type="NCBIfam" id="TIGR03640">
    <property type="entry name" value="cas1_DVULG"/>
    <property type="match status" value="1"/>
</dbReference>
<dbReference type="Gene3D" id="3.100.10.20">
    <property type="entry name" value="CRISPR-associated endonuclease Cas1, N-terminal domain"/>
    <property type="match status" value="1"/>
</dbReference>
<keyword evidence="7 10" id="KW-0238">DNA-binding</keyword>
<comment type="subunit">
    <text evidence="9 10">Homodimer, forms a heterotetramer with a Cas2 homodimer.</text>
</comment>
<dbReference type="GO" id="GO:0043571">
    <property type="term" value="P:maintenance of CRISPR repeat elements"/>
    <property type="evidence" value="ECO:0007669"/>
    <property type="project" value="UniProtKB-UniRule"/>
</dbReference>